<comment type="caution">
    <text evidence="1">The sequence shown here is derived from an EMBL/GenBank/DDBJ whole genome shotgun (WGS) entry which is preliminary data.</text>
</comment>
<gene>
    <name evidence="1" type="ORF">PPACK8108_LOCUS16378</name>
</gene>
<evidence type="ECO:0000313" key="1">
    <source>
        <dbReference type="EMBL" id="CAH7683086.1"/>
    </source>
</evidence>
<dbReference type="Proteomes" id="UP001153365">
    <property type="component" value="Unassembled WGS sequence"/>
</dbReference>
<proteinExistence type="predicted"/>
<keyword evidence="2" id="KW-1185">Reference proteome</keyword>
<organism evidence="1 2">
    <name type="scientific">Phakopsora pachyrhizi</name>
    <name type="common">Asian soybean rust disease fungus</name>
    <dbReference type="NCBI Taxonomy" id="170000"/>
    <lineage>
        <taxon>Eukaryota</taxon>
        <taxon>Fungi</taxon>
        <taxon>Dikarya</taxon>
        <taxon>Basidiomycota</taxon>
        <taxon>Pucciniomycotina</taxon>
        <taxon>Pucciniomycetes</taxon>
        <taxon>Pucciniales</taxon>
        <taxon>Phakopsoraceae</taxon>
        <taxon>Phakopsora</taxon>
    </lineage>
</organism>
<protein>
    <recommendedName>
        <fullName evidence="3">CCHC-type domain-containing protein</fullName>
    </recommendedName>
</protein>
<sequence length="336" mass="37852">MDFVTGLPPGGHNSYNSVLVIVDRFSKRARFLPNHKDDSAMDSAGFENQKLKVYVLLMKHLDEEHVAIKYAGNEANHQMLALGKFINLEFKERKEFVKSIRSGISKIQTTGLEIQEQVLAFLILKKLPKEFESLVRIIISDNVSSKIEEVIEKIERDHLQLKVKKAENVAMTVNQTPKRLMKCYNCGIDGHSAKIYPKEWSNYKFATPKANIGETTNDKTGAFLGIASPRWESNAATNEDLVEELEDNELVFFNPENKQERIKIFGNLGELETKAYESNVICAMTGIVVGNTETVSGANSILLDSGASDHMFIDKDNFHNYQQMEGKVGIGEGWEM</sequence>
<evidence type="ECO:0008006" key="3">
    <source>
        <dbReference type="Google" id="ProtNLM"/>
    </source>
</evidence>
<dbReference type="EMBL" id="CALTRL010004445">
    <property type="protein sequence ID" value="CAH7683086.1"/>
    <property type="molecule type" value="Genomic_DNA"/>
</dbReference>
<accession>A0AAV0BAD0</accession>
<reference evidence="1" key="1">
    <citation type="submission" date="2022-06" db="EMBL/GenBank/DDBJ databases">
        <authorList>
            <consortium name="SYNGENTA / RWTH Aachen University"/>
        </authorList>
    </citation>
    <scope>NUCLEOTIDE SEQUENCE</scope>
</reference>
<name>A0AAV0BAD0_PHAPC</name>
<evidence type="ECO:0000313" key="2">
    <source>
        <dbReference type="Proteomes" id="UP001153365"/>
    </source>
</evidence>
<dbReference type="Pfam" id="PF14223">
    <property type="entry name" value="Retrotran_gag_2"/>
    <property type="match status" value="1"/>
</dbReference>
<dbReference type="AlphaFoldDB" id="A0AAV0BAD0"/>